<keyword evidence="2" id="KW-1133">Transmembrane helix</keyword>
<organism evidence="3 4">
    <name type="scientific">Subtercola vilae</name>
    <dbReference type="NCBI Taxonomy" id="2056433"/>
    <lineage>
        <taxon>Bacteria</taxon>
        <taxon>Bacillati</taxon>
        <taxon>Actinomycetota</taxon>
        <taxon>Actinomycetes</taxon>
        <taxon>Micrococcales</taxon>
        <taxon>Microbacteriaceae</taxon>
        <taxon>Subtercola</taxon>
    </lineage>
</organism>
<dbReference type="Gene3D" id="2.60.40.10">
    <property type="entry name" value="Immunoglobulins"/>
    <property type="match status" value="1"/>
</dbReference>
<dbReference type="InterPro" id="IPR015919">
    <property type="entry name" value="Cadherin-like_sf"/>
</dbReference>
<feature type="compositionally biased region" description="Pro residues" evidence="1">
    <location>
        <begin position="133"/>
        <end position="150"/>
    </location>
</feature>
<dbReference type="SUPFAM" id="SSF49313">
    <property type="entry name" value="Cadherin-like"/>
    <property type="match status" value="1"/>
</dbReference>
<reference evidence="3 4" key="1">
    <citation type="journal article" date="2019" name="Microorganisms">
        <title>Systematic Affiliation and Genome Analysis of Subtercola vilae DB165(T) with Particular Emphasis on Cold Adaptation of an Isolate from a High-Altitude Cold Volcano Lake.</title>
        <authorList>
            <person name="Villalobos A.S."/>
            <person name="Wiese J."/>
            <person name="Imhoff J.F."/>
            <person name="Dorador C."/>
            <person name="Keller A."/>
            <person name="Hentschel U."/>
        </authorList>
    </citation>
    <scope>NUCLEOTIDE SEQUENCE [LARGE SCALE GENOMIC DNA]</scope>
    <source>
        <strain evidence="3 4">DB165</strain>
    </source>
</reference>
<dbReference type="GO" id="GO:0005509">
    <property type="term" value="F:calcium ion binding"/>
    <property type="evidence" value="ECO:0007669"/>
    <property type="project" value="InterPro"/>
</dbReference>
<gene>
    <name evidence="3" type="ORF">D4765_16075</name>
</gene>
<keyword evidence="2" id="KW-0812">Transmembrane</keyword>
<keyword evidence="4" id="KW-1185">Reference proteome</keyword>
<sequence length="227" mass="22294">MAEAQPAQLVSAHSVAANSGTDTPVPSDTAVATDTPDPSISTLVALQSGTVGEPYSYQVPSLRTGPRIPTYRATTPLPPGLSISSSGLITGTPTAAGDYQVTLFIVAADGVEENVAFDLTIDAVAATTTPNPSTSPPVTPNPSTSPPVTPNPSTSPQVDPLAPTATATATTAGGGGSGTDGSGTGGSHLASTGAEAAGYVMAGGVGLILAALGFAAFVVRRVRRLPE</sequence>
<feature type="region of interest" description="Disordered" evidence="1">
    <location>
        <begin position="128"/>
        <end position="187"/>
    </location>
</feature>
<dbReference type="InterPro" id="IPR013783">
    <property type="entry name" value="Ig-like_fold"/>
</dbReference>
<feature type="region of interest" description="Disordered" evidence="1">
    <location>
        <begin position="1"/>
        <end position="38"/>
    </location>
</feature>
<protein>
    <recommendedName>
        <fullName evidence="5">LPXTG cell wall anchor domain-containing protein</fullName>
    </recommendedName>
</protein>
<evidence type="ECO:0000256" key="1">
    <source>
        <dbReference type="SAM" id="MobiDB-lite"/>
    </source>
</evidence>
<name>A0A4T2BML1_9MICO</name>
<dbReference type="EMBL" id="QYRT01000042">
    <property type="protein sequence ID" value="TIH32139.1"/>
    <property type="molecule type" value="Genomic_DNA"/>
</dbReference>
<comment type="caution">
    <text evidence="3">The sequence shown here is derived from an EMBL/GenBank/DDBJ whole genome shotgun (WGS) entry which is preliminary data.</text>
</comment>
<accession>A0A4T2BML1</accession>
<proteinExistence type="predicted"/>
<evidence type="ECO:0000313" key="3">
    <source>
        <dbReference type="EMBL" id="TIH32139.1"/>
    </source>
</evidence>
<evidence type="ECO:0000256" key="2">
    <source>
        <dbReference type="SAM" id="Phobius"/>
    </source>
</evidence>
<evidence type="ECO:0008006" key="5">
    <source>
        <dbReference type="Google" id="ProtNLM"/>
    </source>
</evidence>
<dbReference type="GO" id="GO:0016020">
    <property type="term" value="C:membrane"/>
    <property type="evidence" value="ECO:0007669"/>
    <property type="project" value="InterPro"/>
</dbReference>
<dbReference type="Proteomes" id="UP000306192">
    <property type="component" value="Unassembled WGS sequence"/>
</dbReference>
<feature type="transmembrane region" description="Helical" evidence="2">
    <location>
        <begin position="196"/>
        <end position="219"/>
    </location>
</feature>
<evidence type="ECO:0000313" key="4">
    <source>
        <dbReference type="Proteomes" id="UP000306192"/>
    </source>
</evidence>
<keyword evidence="2" id="KW-0472">Membrane</keyword>
<feature type="compositionally biased region" description="Gly residues" evidence="1">
    <location>
        <begin position="172"/>
        <end position="186"/>
    </location>
</feature>
<dbReference type="AlphaFoldDB" id="A0A4T2BML1"/>
<dbReference type="GO" id="GO:0005975">
    <property type="term" value="P:carbohydrate metabolic process"/>
    <property type="evidence" value="ECO:0007669"/>
    <property type="project" value="UniProtKB-ARBA"/>
</dbReference>
<feature type="compositionally biased region" description="Polar residues" evidence="1">
    <location>
        <begin position="16"/>
        <end position="38"/>
    </location>
</feature>